<dbReference type="AlphaFoldDB" id="A0A6F8YKC4"/>
<dbReference type="KEGG" id="psuu:Psuf_038880"/>
<reference evidence="1 2" key="1">
    <citation type="submission" date="2020-03" db="EMBL/GenBank/DDBJ databases">
        <title>Whole genome shotgun sequence of Phytohabitans suffuscus NBRC 105367.</title>
        <authorList>
            <person name="Komaki H."/>
            <person name="Tamura T."/>
        </authorList>
    </citation>
    <scope>NUCLEOTIDE SEQUENCE [LARGE SCALE GENOMIC DNA]</scope>
    <source>
        <strain evidence="1 2">NBRC 105367</strain>
    </source>
</reference>
<proteinExistence type="predicted"/>
<dbReference type="EMBL" id="AP022871">
    <property type="protein sequence ID" value="BCB86575.1"/>
    <property type="molecule type" value="Genomic_DNA"/>
</dbReference>
<evidence type="ECO:0000313" key="2">
    <source>
        <dbReference type="Proteomes" id="UP000503011"/>
    </source>
</evidence>
<name>A0A6F8YKC4_9ACTN</name>
<organism evidence="1 2">
    <name type="scientific">Phytohabitans suffuscus</name>
    <dbReference type="NCBI Taxonomy" id="624315"/>
    <lineage>
        <taxon>Bacteria</taxon>
        <taxon>Bacillati</taxon>
        <taxon>Actinomycetota</taxon>
        <taxon>Actinomycetes</taxon>
        <taxon>Micromonosporales</taxon>
        <taxon>Micromonosporaceae</taxon>
    </lineage>
</organism>
<evidence type="ECO:0000313" key="1">
    <source>
        <dbReference type="EMBL" id="BCB86575.1"/>
    </source>
</evidence>
<protein>
    <submittedName>
        <fullName evidence="1">Uncharacterized protein</fullName>
    </submittedName>
</protein>
<reference evidence="1 2" key="2">
    <citation type="submission" date="2020-03" db="EMBL/GenBank/DDBJ databases">
        <authorList>
            <person name="Ichikawa N."/>
            <person name="Kimura A."/>
            <person name="Kitahashi Y."/>
            <person name="Uohara A."/>
        </authorList>
    </citation>
    <scope>NUCLEOTIDE SEQUENCE [LARGE SCALE GENOMIC DNA]</scope>
    <source>
        <strain evidence="1 2">NBRC 105367</strain>
    </source>
</reference>
<dbReference type="Proteomes" id="UP000503011">
    <property type="component" value="Chromosome"/>
</dbReference>
<dbReference type="RefSeq" id="WP_173158337.1">
    <property type="nucleotide sequence ID" value="NZ_AP022871.1"/>
</dbReference>
<keyword evidence="2" id="KW-1185">Reference proteome</keyword>
<sequence length="136" mass="14968">MTEPVDRTYDMLQRIGEFLKKLSQEQYDALVAGEARLEVVLKGARVSGGGAKKAAASVVLPLPADQVAADLRNLDDRQSATRYLEDLKLGKPQLVLLAQELNVKITSRQTMPQIRELIVAQKVGSRLTTDAILGRR</sequence>
<gene>
    <name evidence="1" type="ORF">Psuf_038880</name>
</gene>
<accession>A0A6F8YKC4</accession>